<proteinExistence type="predicted"/>
<feature type="compositionally biased region" description="Low complexity" evidence="1">
    <location>
        <begin position="212"/>
        <end position="246"/>
    </location>
</feature>
<dbReference type="Proteomes" id="UP000782241">
    <property type="component" value="Unassembled WGS sequence"/>
</dbReference>
<gene>
    <name evidence="3" type="ORF">KAF25_009162</name>
</gene>
<sequence length="380" mass="40299">MVSFKSALLLLALGTEALAATAPNPVCNSRLGTVSVSKIPRVTSTVTQKVTVVKKVIRRINVYVIPRPRTTTVADTVQETVVETADPEVDTATETVTDEQTEIITNYHSETVTSTTTSTTTSIVTNTIVAPAGFVPVLPGDYRAKRAVAKKVAAKPQAPPLSPASGKAAVRVGTVVQYVTRVDCTKRVPSTTIKVVSTTVQGPRKTLRAKTKTSTNTSTETITSTKYPPDVTETVTETTSPTVTNTVDETSTTTITETVTVDTQVPQDFYAVCGSDHMLRTANGGLPIKYLSPSLGYVVSVSTITDAYSCCANCHQLSNCYMAAQPLNGVGGCVQYLLPGGATCPSGQATWATWYSTHESQNYVFMNGPCGRMTDGGTFN</sequence>
<protein>
    <recommendedName>
        <fullName evidence="5">Apple domain-containing protein</fullName>
    </recommendedName>
</protein>
<comment type="caution">
    <text evidence="3">The sequence shown here is derived from an EMBL/GenBank/DDBJ whole genome shotgun (WGS) entry which is preliminary data.</text>
</comment>
<keyword evidence="4" id="KW-1185">Reference proteome</keyword>
<evidence type="ECO:0000256" key="1">
    <source>
        <dbReference type="SAM" id="MobiDB-lite"/>
    </source>
</evidence>
<feature type="chain" id="PRO_5040476027" description="Apple domain-containing protein" evidence="2">
    <location>
        <begin position="20"/>
        <end position="380"/>
    </location>
</feature>
<keyword evidence="2" id="KW-0732">Signal</keyword>
<evidence type="ECO:0000313" key="4">
    <source>
        <dbReference type="Proteomes" id="UP000782241"/>
    </source>
</evidence>
<evidence type="ECO:0000313" key="3">
    <source>
        <dbReference type="EMBL" id="KAG5655663.1"/>
    </source>
</evidence>
<dbReference type="EMBL" id="JAGPUO010000027">
    <property type="protein sequence ID" value="KAG5655663.1"/>
    <property type="molecule type" value="Genomic_DNA"/>
</dbReference>
<reference evidence="3" key="1">
    <citation type="submission" date="2021-04" db="EMBL/GenBank/DDBJ databases">
        <title>Draft genome of Fusarium avenaceum strain F156N33, isolated from an atmospheric sample in Virginia.</title>
        <authorList>
            <person name="Yang S."/>
            <person name="Vinatzer B.A."/>
            <person name="Coleman J."/>
        </authorList>
    </citation>
    <scope>NUCLEOTIDE SEQUENCE</scope>
    <source>
        <strain evidence="3">F156N33</strain>
    </source>
</reference>
<evidence type="ECO:0000256" key="2">
    <source>
        <dbReference type="SAM" id="SignalP"/>
    </source>
</evidence>
<name>A0A9P7KMF9_9HYPO</name>
<feature type="signal peptide" evidence="2">
    <location>
        <begin position="1"/>
        <end position="19"/>
    </location>
</feature>
<organism evidence="3 4">
    <name type="scientific">Fusarium avenaceum</name>
    <dbReference type="NCBI Taxonomy" id="40199"/>
    <lineage>
        <taxon>Eukaryota</taxon>
        <taxon>Fungi</taxon>
        <taxon>Dikarya</taxon>
        <taxon>Ascomycota</taxon>
        <taxon>Pezizomycotina</taxon>
        <taxon>Sordariomycetes</taxon>
        <taxon>Hypocreomycetidae</taxon>
        <taxon>Hypocreales</taxon>
        <taxon>Nectriaceae</taxon>
        <taxon>Fusarium</taxon>
        <taxon>Fusarium tricinctum species complex</taxon>
    </lineage>
</organism>
<accession>A0A9P7KMF9</accession>
<evidence type="ECO:0008006" key="5">
    <source>
        <dbReference type="Google" id="ProtNLM"/>
    </source>
</evidence>
<feature type="region of interest" description="Disordered" evidence="1">
    <location>
        <begin position="204"/>
        <end position="246"/>
    </location>
</feature>
<dbReference type="AlphaFoldDB" id="A0A9P7KMF9"/>